<dbReference type="InterPro" id="IPR009920">
    <property type="entry name" value="HEPPP_synth_su1"/>
</dbReference>
<dbReference type="EMBL" id="CP031092">
    <property type="protein sequence ID" value="AXF54880.1"/>
    <property type="molecule type" value="Genomic_DNA"/>
</dbReference>
<dbReference type="Gene3D" id="1.20.120.1450">
    <property type="match status" value="1"/>
</dbReference>
<reference evidence="1 2" key="1">
    <citation type="journal article" date="2018" name="J. Microbiol.">
        <title>Salicibibacter kimchii gen. nov., sp. nov., a moderately halophilic and alkalitolerant bacterium in the family Bacillaceae, isolated from kimchi.</title>
        <authorList>
            <person name="Jang J.Y."/>
            <person name="Oh Y.J."/>
            <person name="Lim S.K."/>
            <person name="Park H.K."/>
            <person name="Lee C."/>
            <person name="Kim J.Y."/>
            <person name="Lee M.A."/>
            <person name="Choi H.J."/>
        </authorList>
    </citation>
    <scope>NUCLEOTIDE SEQUENCE [LARGE SCALE GENOMIC DNA]</scope>
    <source>
        <strain evidence="1 2">NKC1-1</strain>
    </source>
</reference>
<protein>
    <recommendedName>
        <fullName evidence="3">Heptaprenyl diphosphate synthase</fullName>
    </recommendedName>
</protein>
<evidence type="ECO:0000313" key="2">
    <source>
        <dbReference type="Proteomes" id="UP000252100"/>
    </source>
</evidence>
<dbReference type="AlphaFoldDB" id="A0A345BV99"/>
<dbReference type="KEGG" id="rue:DT065_01835"/>
<proteinExistence type="predicted"/>
<gene>
    <name evidence="1" type="ORF">DT065_01835</name>
</gene>
<dbReference type="GO" id="GO:0009234">
    <property type="term" value="P:menaquinone biosynthetic process"/>
    <property type="evidence" value="ECO:0007669"/>
    <property type="project" value="InterPro"/>
</dbReference>
<keyword evidence="2" id="KW-1185">Reference proteome</keyword>
<evidence type="ECO:0000313" key="1">
    <source>
        <dbReference type="EMBL" id="AXF54880.1"/>
    </source>
</evidence>
<name>A0A345BV99_9BACI</name>
<dbReference type="Pfam" id="PF07307">
    <property type="entry name" value="HEPPP_synt_1"/>
    <property type="match status" value="1"/>
</dbReference>
<organism evidence="1 2">
    <name type="scientific">Salicibibacter kimchii</name>
    <dbReference type="NCBI Taxonomy" id="2099786"/>
    <lineage>
        <taxon>Bacteria</taxon>
        <taxon>Bacillati</taxon>
        <taxon>Bacillota</taxon>
        <taxon>Bacilli</taxon>
        <taxon>Bacillales</taxon>
        <taxon>Bacillaceae</taxon>
        <taxon>Salicibibacter</taxon>
    </lineage>
</organism>
<sequence>MGKLCYNNNGYLNLKMVTNACVSSGTGGTTMECVRTEQKQLKWAMEAFNELSHHPFLITYGIEPKHDEDKTILLLHAIDNHNFDAKAKLERVTTAMLVEAALTAHEHIPLHNNDTVEVKKNQLTVLAGDLYSSLYYYRLAKMEDVPLIRLFSESIQKMNDAKAYLHSRNWRTAEELQQLIMDVQSTLIVNLADYYRQEMILRIAPHFLALKSMKKTLQALEEEGHPRQDTPIPPSPLLTEQRPHEERYFLKQNLYTVMTKQGNLLREGVENFRDSLPAPLLDRITTVLHT</sequence>
<dbReference type="Proteomes" id="UP000252100">
    <property type="component" value="Chromosome"/>
</dbReference>
<accession>A0A345BV99</accession>
<evidence type="ECO:0008006" key="3">
    <source>
        <dbReference type="Google" id="ProtNLM"/>
    </source>
</evidence>